<evidence type="ECO:0000256" key="6">
    <source>
        <dbReference type="ARBA" id="ARBA00023001"/>
    </source>
</evidence>
<dbReference type="Gene3D" id="2.60.120.260">
    <property type="entry name" value="Galactose-binding domain-like"/>
    <property type="match status" value="1"/>
</dbReference>
<comment type="pathway">
    <text evidence="2 12">Glycan metabolism; cellulose degradation.</text>
</comment>
<dbReference type="InterPro" id="IPR036864">
    <property type="entry name" value="Zn2-C6_fun-type_DNA-bd_sf"/>
</dbReference>
<dbReference type="SUPFAM" id="SSF51445">
    <property type="entry name" value="(Trans)glycosidases"/>
    <property type="match status" value="1"/>
</dbReference>
<dbReference type="FunFam" id="2.60.40.10:FF:000495">
    <property type="entry name" value="Periplasmic beta-glucosidase"/>
    <property type="match status" value="1"/>
</dbReference>
<feature type="domain" description="PA14" evidence="15">
    <location>
        <begin position="1014"/>
        <end position="1173"/>
    </location>
</feature>
<evidence type="ECO:0000313" key="17">
    <source>
        <dbReference type="Proteomes" id="UP000738349"/>
    </source>
</evidence>
<dbReference type="EMBL" id="JAGMUV010000001">
    <property type="protein sequence ID" value="KAH7176383.1"/>
    <property type="molecule type" value="Genomic_DNA"/>
</dbReference>
<evidence type="ECO:0000256" key="8">
    <source>
        <dbReference type="ARBA" id="ARBA00023242"/>
    </source>
</evidence>
<keyword evidence="17" id="KW-1185">Reference proteome</keyword>
<reference evidence="16" key="1">
    <citation type="journal article" date="2021" name="Nat. Commun.">
        <title>Genetic determinants of endophytism in the Arabidopsis root mycobiome.</title>
        <authorList>
            <person name="Mesny F."/>
            <person name="Miyauchi S."/>
            <person name="Thiergart T."/>
            <person name="Pickel B."/>
            <person name="Atanasova L."/>
            <person name="Karlsson M."/>
            <person name="Huettel B."/>
            <person name="Barry K.W."/>
            <person name="Haridas S."/>
            <person name="Chen C."/>
            <person name="Bauer D."/>
            <person name="Andreopoulos W."/>
            <person name="Pangilinan J."/>
            <person name="LaButti K."/>
            <person name="Riley R."/>
            <person name="Lipzen A."/>
            <person name="Clum A."/>
            <person name="Drula E."/>
            <person name="Henrissat B."/>
            <person name="Kohler A."/>
            <person name="Grigoriev I.V."/>
            <person name="Martin F.M."/>
            <person name="Hacquard S."/>
        </authorList>
    </citation>
    <scope>NUCLEOTIDE SEQUENCE</scope>
    <source>
        <strain evidence="16">MPI-CAGE-AT-0147</strain>
    </source>
</reference>
<dbReference type="PRINTS" id="PR00133">
    <property type="entry name" value="GLHYDRLASE3"/>
</dbReference>
<protein>
    <recommendedName>
        <fullName evidence="4 12">beta-glucosidase</fullName>
        <ecNumber evidence="4 12">3.2.1.21</ecNumber>
    </recommendedName>
</protein>
<dbReference type="GO" id="GO:0030245">
    <property type="term" value="P:cellulose catabolic process"/>
    <property type="evidence" value="ECO:0007669"/>
    <property type="project" value="UniProtKB-KW"/>
</dbReference>
<comment type="catalytic activity">
    <reaction evidence="1 12">
        <text>Hydrolysis of terminal, non-reducing beta-D-glucosyl residues with release of beta-D-glucose.</text>
        <dbReference type="EC" id="3.2.1.21"/>
    </reaction>
</comment>
<feature type="compositionally biased region" description="Basic and acidic residues" evidence="13">
    <location>
        <begin position="13"/>
        <end position="27"/>
    </location>
</feature>
<feature type="compositionally biased region" description="Basic residues" evidence="13">
    <location>
        <begin position="1"/>
        <end position="12"/>
    </location>
</feature>
<dbReference type="PROSITE" id="PS00775">
    <property type="entry name" value="GLYCOSYL_HYDROL_F3"/>
    <property type="match status" value="1"/>
</dbReference>
<keyword evidence="5 12" id="KW-0378">Hydrolase</keyword>
<evidence type="ECO:0000256" key="1">
    <source>
        <dbReference type="ARBA" id="ARBA00000448"/>
    </source>
</evidence>
<dbReference type="Pfam" id="PF00172">
    <property type="entry name" value="Zn_clus"/>
    <property type="match status" value="1"/>
</dbReference>
<evidence type="ECO:0000256" key="4">
    <source>
        <dbReference type="ARBA" id="ARBA00012744"/>
    </source>
</evidence>
<accession>A0A9P9JRL0</accession>
<dbReference type="InterPro" id="IPR001138">
    <property type="entry name" value="Zn2Cys6_DnaBD"/>
</dbReference>
<dbReference type="InterPro" id="IPR037524">
    <property type="entry name" value="PA14/GLEYA"/>
</dbReference>
<feature type="compositionally biased region" description="Low complexity" evidence="13">
    <location>
        <begin position="28"/>
        <end position="40"/>
    </location>
</feature>
<keyword evidence="7" id="KW-0325">Glycoprotein</keyword>
<dbReference type="SUPFAM" id="SSF57701">
    <property type="entry name" value="Zn2/Cys6 DNA-binding domain"/>
    <property type="match status" value="1"/>
</dbReference>
<dbReference type="PROSITE" id="PS51820">
    <property type="entry name" value="PA14"/>
    <property type="match status" value="1"/>
</dbReference>
<sequence>MERSRPAIRKRPRPEVADDQGPRDAETRTSPAAAAAALPRSRGATACEKCRARKSKCDNQRPSCGYCSKRQIPCVYADDATAARWSVSGTEMILDAITNLSSLVEQQQQHQCCPCHSLTDDNLRHKGHASRDYGVTNEQDRLATGQSISPTRFVVRSQGFDSIREWGILECVRKGPRLILDSPAPSVINTNHSLPNTNYSELQRLERKYINGIHLKNPILDLPELHQMILHVAENGVDWTTQSCLVTLVCALGAITQEYHEQHMSPNNQLTPGAPLPSYASDGGQEPNLSMQFWSLASKRLGSAIGQNDPQAVQCLCLAGIWYMHQMQPLQAWKYFDLAGSAWHAVNLSNDQSGDPFDDSQNLLTSFTVMQALYFTIWKSEWELRVELPLPSPILDIVGFPHAFPLPPNVGQSAEISDNERTWYYYLAEIAARHLFNRLVTLHSWPVDKPTSDQVQRMIAQADIFEAQLHDWYISLPPIFQFDIPDGYTSQPHPDDLTQILRSRYLCLRELVARPFVKLTVDTPLDIDPRLRARVISLASLSLQYCMLKLSQVAPHRHQGTWFGLRNVASSSLILGAVNIAHQRTWLTGAQELALPQGWRERVAQAVETIGPYWDEPSGGAPEMKRIVQSVLHYTNDHILGKDFWHTTPLPRFNVPSVRLSDGPNGVRGTKFFDGVPAACLPCGTGLAATWDQELLHKAGVLIGEECKAKGAHCWLGPTVCIQRSPLGGRGFESMSEDPYATGKLAAAYIKGVQSTGVISAIKHWLANDQEHERIAVNAIVDERALREIHMLPFHIAIRDANPGAVMSCYNRVNGVHVSESDKFLNGILRDEWGWRGLVMSDWFGTYSTAESLNAGLDLEMPGPTRLRGPLADLAVSNRKVSRATIDSRARNVLEFVQKGSQIDVATEGTRDWPEDRVLNRKLASDSIVLLKNEADVLPLKKSFKSVALIGPNMKTTAFCGGGSASLQPYYTVSPYEGIVNQLTKDVEIHYELGAYSHSFIPTLRAPELVTPEGNAPGLRMRFFREQPSVSDRVVIEEKIIPESSWLLMGFSHPKLEPLFYAEVEADLVATTTGSFKVGLAVYGSGNLYIDGVLIIDNTTVQRGGNFWFGKGTLEESAVIDLIKGQRYRIKVEFASAPSSKLRKPGVVNFGGGAARFGIIEVLDPDLAIARAVEAAKRADITILCAGLTRDQESEGFDRPNMDPPESITKLISAVLDADPNAIMVSQSGSPFSMPWADRSTTHLHAWFGGNETGNGIADVIFGRVNPSGKLPLSFPRRLEDTPTFLNFGSERGRVVYGESIYIGYRYYEKVLRDILYPFGHGLSYITFTYSDLKITPSSATLQITNSGSVPGAEAIQLYVAAPMSSIPRPRKELKGFAKVFLQPAESQTIEVQFDRFTTAFWDEELSSWVCEKGTYTILVGSSSQDIRLEGELVQVETVTWPGI</sequence>
<dbReference type="InterPro" id="IPR026891">
    <property type="entry name" value="Fn3-like"/>
</dbReference>
<name>A0A9P9JRL0_9HYPO</name>
<dbReference type="FunFam" id="3.20.20.300:FF:000006">
    <property type="entry name" value="Beta-glucosidase H"/>
    <property type="match status" value="1"/>
</dbReference>
<evidence type="ECO:0000256" key="12">
    <source>
        <dbReference type="RuleBase" id="RU361161"/>
    </source>
</evidence>
<dbReference type="Gene3D" id="3.40.50.1700">
    <property type="entry name" value="Glycoside hydrolase family 3 C-terminal domain"/>
    <property type="match status" value="1"/>
</dbReference>
<dbReference type="PROSITE" id="PS00463">
    <property type="entry name" value="ZN2_CY6_FUNGAL_1"/>
    <property type="match status" value="1"/>
</dbReference>
<dbReference type="OrthoDB" id="47059at2759"/>
<dbReference type="EC" id="3.2.1.21" evidence="4 12"/>
<dbReference type="InterPro" id="IPR002772">
    <property type="entry name" value="Glyco_hydro_3_C"/>
</dbReference>
<evidence type="ECO:0000256" key="13">
    <source>
        <dbReference type="SAM" id="MobiDB-lite"/>
    </source>
</evidence>
<dbReference type="PROSITE" id="PS50048">
    <property type="entry name" value="ZN2_CY6_FUNGAL_2"/>
    <property type="match status" value="1"/>
</dbReference>
<dbReference type="InterPro" id="IPR019800">
    <property type="entry name" value="Glyco_hydro_3_AS"/>
</dbReference>
<evidence type="ECO:0000259" key="15">
    <source>
        <dbReference type="PROSITE" id="PS51820"/>
    </source>
</evidence>
<dbReference type="SMART" id="SM00066">
    <property type="entry name" value="GAL4"/>
    <property type="match status" value="1"/>
</dbReference>
<dbReference type="InterPro" id="IPR036962">
    <property type="entry name" value="Glyco_hydro_3_N_sf"/>
</dbReference>
<keyword evidence="9 12" id="KW-0119">Carbohydrate metabolism</keyword>
<dbReference type="Proteomes" id="UP000738349">
    <property type="component" value="Unassembled WGS sequence"/>
</dbReference>
<dbReference type="Pfam" id="PF01915">
    <property type="entry name" value="Glyco_hydro_3_C"/>
    <property type="match status" value="1"/>
</dbReference>
<comment type="caution">
    <text evidence="16">The sequence shown here is derived from an EMBL/GenBank/DDBJ whole genome shotgun (WGS) entry which is preliminary data.</text>
</comment>
<dbReference type="Gene3D" id="3.20.20.300">
    <property type="entry name" value="Glycoside hydrolase, family 3, N-terminal domain"/>
    <property type="match status" value="1"/>
</dbReference>
<keyword evidence="6" id="KW-0136">Cellulose degradation</keyword>
<dbReference type="InterPro" id="IPR011658">
    <property type="entry name" value="PA14_dom"/>
</dbReference>
<evidence type="ECO:0000256" key="11">
    <source>
        <dbReference type="ARBA" id="ARBA00023326"/>
    </source>
</evidence>
<evidence type="ECO:0000256" key="3">
    <source>
        <dbReference type="ARBA" id="ARBA00005336"/>
    </source>
</evidence>
<dbReference type="InterPro" id="IPR050288">
    <property type="entry name" value="Cellulose_deg_GH3"/>
</dbReference>
<dbReference type="CDD" id="cd00067">
    <property type="entry name" value="GAL4"/>
    <property type="match status" value="1"/>
</dbReference>
<evidence type="ECO:0000256" key="2">
    <source>
        <dbReference type="ARBA" id="ARBA00004987"/>
    </source>
</evidence>
<feature type="domain" description="Zn(2)-C6 fungal-type" evidence="14">
    <location>
        <begin position="46"/>
        <end position="76"/>
    </location>
</feature>
<keyword evidence="10 12" id="KW-0326">Glycosidase</keyword>
<evidence type="ECO:0000256" key="7">
    <source>
        <dbReference type="ARBA" id="ARBA00023180"/>
    </source>
</evidence>
<evidence type="ECO:0000256" key="5">
    <source>
        <dbReference type="ARBA" id="ARBA00022801"/>
    </source>
</evidence>
<dbReference type="GO" id="GO:0000981">
    <property type="term" value="F:DNA-binding transcription factor activity, RNA polymerase II-specific"/>
    <property type="evidence" value="ECO:0007669"/>
    <property type="project" value="InterPro"/>
</dbReference>
<dbReference type="Gene3D" id="2.60.40.10">
    <property type="entry name" value="Immunoglobulins"/>
    <property type="match status" value="1"/>
</dbReference>
<keyword evidence="8" id="KW-0539">Nucleus</keyword>
<dbReference type="InterPro" id="IPR013783">
    <property type="entry name" value="Ig-like_fold"/>
</dbReference>
<dbReference type="Pfam" id="PF14310">
    <property type="entry name" value="Fn3-like"/>
    <property type="match status" value="1"/>
</dbReference>
<dbReference type="InterPro" id="IPR017853">
    <property type="entry name" value="GH"/>
</dbReference>
<dbReference type="CDD" id="cd12148">
    <property type="entry name" value="fungal_TF_MHR"/>
    <property type="match status" value="1"/>
</dbReference>
<keyword evidence="11 12" id="KW-0624">Polysaccharide degradation</keyword>
<dbReference type="InterPro" id="IPR001764">
    <property type="entry name" value="Glyco_hydro_3_N"/>
</dbReference>
<dbReference type="Gene3D" id="4.10.240.10">
    <property type="entry name" value="Zn(2)-C6 fungal-type DNA-binding domain"/>
    <property type="match status" value="1"/>
</dbReference>
<dbReference type="PANTHER" id="PTHR42715">
    <property type="entry name" value="BETA-GLUCOSIDASE"/>
    <property type="match status" value="1"/>
</dbReference>
<feature type="region of interest" description="Disordered" evidence="13">
    <location>
        <begin position="1"/>
        <end position="40"/>
    </location>
</feature>
<proteinExistence type="inferred from homology"/>
<evidence type="ECO:0000259" key="14">
    <source>
        <dbReference type="PROSITE" id="PS50048"/>
    </source>
</evidence>
<dbReference type="GO" id="GO:0008422">
    <property type="term" value="F:beta-glucosidase activity"/>
    <property type="evidence" value="ECO:0007669"/>
    <property type="project" value="UniProtKB-EC"/>
</dbReference>
<dbReference type="GO" id="GO:0008270">
    <property type="term" value="F:zinc ion binding"/>
    <property type="evidence" value="ECO:0007669"/>
    <property type="project" value="InterPro"/>
</dbReference>
<evidence type="ECO:0000256" key="10">
    <source>
        <dbReference type="ARBA" id="ARBA00023295"/>
    </source>
</evidence>
<dbReference type="SMART" id="SM00758">
    <property type="entry name" value="PA14"/>
    <property type="match status" value="1"/>
</dbReference>
<dbReference type="InterPro" id="IPR036881">
    <property type="entry name" value="Glyco_hydro_3_C_sf"/>
</dbReference>
<gene>
    <name evidence="16" type="ORF">EDB81DRAFT_875200</name>
</gene>
<dbReference type="SMART" id="SM01217">
    <property type="entry name" value="Fn3_like"/>
    <property type="match status" value="1"/>
</dbReference>
<organism evidence="16 17">
    <name type="scientific">Dactylonectria macrodidyma</name>
    <dbReference type="NCBI Taxonomy" id="307937"/>
    <lineage>
        <taxon>Eukaryota</taxon>
        <taxon>Fungi</taxon>
        <taxon>Dikarya</taxon>
        <taxon>Ascomycota</taxon>
        <taxon>Pezizomycotina</taxon>
        <taxon>Sordariomycetes</taxon>
        <taxon>Hypocreomycetidae</taxon>
        <taxon>Hypocreales</taxon>
        <taxon>Nectriaceae</taxon>
        <taxon>Dactylonectria</taxon>
    </lineage>
</organism>
<evidence type="ECO:0000313" key="16">
    <source>
        <dbReference type="EMBL" id="KAH7176383.1"/>
    </source>
</evidence>
<evidence type="ECO:0000256" key="9">
    <source>
        <dbReference type="ARBA" id="ARBA00023277"/>
    </source>
</evidence>
<dbReference type="Pfam" id="PF07691">
    <property type="entry name" value="PA14"/>
    <property type="match status" value="1"/>
</dbReference>
<comment type="similarity">
    <text evidence="3 12">Belongs to the glycosyl hydrolase 3 family.</text>
</comment>
<dbReference type="SUPFAM" id="SSF52279">
    <property type="entry name" value="Beta-D-glucan exohydrolase, C-terminal domain"/>
    <property type="match status" value="1"/>
</dbReference>
<dbReference type="Pfam" id="PF00933">
    <property type="entry name" value="Glyco_hydro_3"/>
    <property type="match status" value="1"/>
</dbReference>
<dbReference type="PANTHER" id="PTHR42715:SF13">
    <property type="entry name" value="BETA-GLUCOSIDASE K-RELATED"/>
    <property type="match status" value="1"/>
</dbReference>